<evidence type="ECO:0000313" key="1">
    <source>
        <dbReference type="EMBL" id="BAC84409.1"/>
    </source>
</evidence>
<evidence type="ECO:0000313" key="2">
    <source>
        <dbReference type="Proteomes" id="UP000000763"/>
    </source>
</evidence>
<protein>
    <submittedName>
        <fullName evidence="1">Uncharacterized protein</fullName>
    </submittedName>
</protein>
<gene>
    <name evidence="1" type="primary">B1126F07.129</name>
</gene>
<organism evidence="1 2">
    <name type="scientific">Oryza sativa subsp. japonica</name>
    <name type="common">Rice</name>
    <dbReference type="NCBI Taxonomy" id="39947"/>
    <lineage>
        <taxon>Eukaryota</taxon>
        <taxon>Viridiplantae</taxon>
        <taxon>Streptophyta</taxon>
        <taxon>Embryophyta</taxon>
        <taxon>Tracheophyta</taxon>
        <taxon>Spermatophyta</taxon>
        <taxon>Magnoliopsida</taxon>
        <taxon>Liliopsida</taxon>
        <taxon>Poales</taxon>
        <taxon>Poaceae</taxon>
        <taxon>BOP clade</taxon>
        <taxon>Oryzoideae</taxon>
        <taxon>Oryzeae</taxon>
        <taxon>Oryzinae</taxon>
        <taxon>Oryza</taxon>
        <taxon>Oryza sativa</taxon>
    </lineage>
</organism>
<sequence>MTVWKLVKLKINRNRHWEFRILLLVSADGEERQRRFGQPWVWVTPLAHLATTPSAKRLPVGPSTCCTFVGLNSTWF</sequence>
<name>Q7EY75_ORYSJ</name>
<accession>Q7EY75</accession>
<dbReference type="EMBL" id="AP005674">
    <property type="protein sequence ID" value="BAC84409.1"/>
    <property type="molecule type" value="Genomic_DNA"/>
</dbReference>
<proteinExistence type="predicted"/>
<reference evidence="2" key="1">
    <citation type="journal article" date="2005" name="Nature">
        <title>The map-based sequence of the rice genome.</title>
        <authorList>
            <consortium name="International rice genome sequencing project (IRGSP)"/>
            <person name="Matsumoto T."/>
            <person name="Wu J."/>
            <person name="Kanamori H."/>
            <person name="Katayose Y."/>
            <person name="Fujisawa M."/>
            <person name="Namiki N."/>
            <person name="Mizuno H."/>
            <person name="Yamamoto K."/>
            <person name="Antonio B.A."/>
            <person name="Baba T."/>
            <person name="Sakata K."/>
            <person name="Nagamura Y."/>
            <person name="Aoki H."/>
            <person name="Arikawa K."/>
            <person name="Arita K."/>
            <person name="Bito T."/>
            <person name="Chiden Y."/>
            <person name="Fujitsuka N."/>
            <person name="Fukunaka R."/>
            <person name="Hamada M."/>
            <person name="Harada C."/>
            <person name="Hayashi A."/>
            <person name="Hijishita S."/>
            <person name="Honda M."/>
            <person name="Hosokawa S."/>
            <person name="Ichikawa Y."/>
            <person name="Idonuma A."/>
            <person name="Iijima M."/>
            <person name="Ikeda M."/>
            <person name="Ikeno M."/>
            <person name="Ito K."/>
            <person name="Ito S."/>
            <person name="Ito T."/>
            <person name="Ito Y."/>
            <person name="Ito Y."/>
            <person name="Iwabuchi A."/>
            <person name="Kamiya K."/>
            <person name="Karasawa W."/>
            <person name="Kurita K."/>
            <person name="Katagiri S."/>
            <person name="Kikuta A."/>
            <person name="Kobayashi H."/>
            <person name="Kobayashi N."/>
            <person name="Machita K."/>
            <person name="Maehara T."/>
            <person name="Masukawa M."/>
            <person name="Mizubayashi T."/>
            <person name="Mukai Y."/>
            <person name="Nagasaki H."/>
            <person name="Nagata Y."/>
            <person name="Naito S."/>
            <person name="Nakashima M."/>
            <person name="Nakama Y."/>
            <person name="Nakamichi Y."/>
            <person name="Nakamura M."/>
            <person name="Meguro A."/>
            <person name="Negishi M."/>
            <person name="Ohta I."/>
            <person name="Ohta T."/>
            <person name="Okamoto M."/>
            <person name="Ono N."/>
            <person name="Saji S."/>
            <person name="Sakaguchi M."/>
            <person name="Sakai K."/>
            <person name="Shibata M."/>
            <person name="Shimokawa T."/>
            <person name="Song J."/>
            <person name="Takazaki Y."/>
            <person name="Terasawa K."/>
            <person name="Tsugane M."/>
            <person name="Tsuji K."/>
            <person name="Ueda S."/>
            <person name="Waki K."/>
            <person name="Yamagata H."/>
            <person name="Yamamoto M."/>
            <person name="Yamamoto S."/>
            <person name="Yamane H."/>
            <person name="Yoshiki S."/>
            <person name="Yoshihara R."/>
            <person name="Yukawa K."/>
            <person name="Zhong H."/>
            <person name="Yano M."/>
            <person name="Yuan Q."/>
            <person name="Ouyang S."/>
            <person name="Liu J."/>
            <person name="Jones K.M."/>
            <person name="Gansberger K."/>
            <person name="Moffat K."/>
            <person name="Hill J."/>
            <person name="Bera J."/>
            <person name="Fadrosh D."/>
            <person name="Jin S."/>
            <person name="Johri S."/>
            <person name="Kim M."/>
            <person name="Overton L."/>
            <person name="Reardon M."/>
            <person name="Tsitrin T."/>
            <person name="Vuong H."/>
            <person name="Weaver B."/>
            <person name="Ciecko A."/>
            <person name="Tallon L."/>
            <person name="Jackson J."/>
            <person name="Pai G."/>
            <person name="Aken S.V."/>
            <person name="Utterback T."/>
            <person name="Reidmuller S."/>
            <person name="Feldblyum T."/>
            <person name="Hsiao J."/>
            <person name="Zismann V."/>
            <person name="Iobst S."/>
            <person name="de Vazeille A.R."/>
            <person name="Buell C.R."/>
            <person name="Ying K."/>
            <person name="Li Y."/>
            <person name="Lu T."/>
            <person name="Huang Y."/>
            <person name="Zhao Q."/>
            <person name="Feng Q."/>
            <person name="Zhang L."/>
            <person name="Zhu J."/>
            <person name="Weng Q."/>
            <person name="Mu J."/>
            <person name="Lu Y."/>
            <person name="Fan D."/>
            <person name="Liu Y."/>
            <person name="Guan J."/>
            <person name="Zhang Y."/>
            <person name="Yu S."/>
            <person name="Liu X."/>
            <person name="Zhang Y."/>
            <person name="Hong G."/>
            <person name="Han B."/>
            <person name="Choisne N."/>
            <person name="Demange N."/>
            <person name="Orjeda G."/>
            <person name="Samain S."/>
            <person name="Cattolico L."/>
            <person name="Pelletier E."/>
            <person name="Couloux A."/>
            <person name="Segurens B."/>
            <person name="Wincker P."/>
            <person name="D'Hont A."/>
            <person name="Scarpelli C."/>
            <person name="Weissenbach J."/>
            <person name="Salanoubat M."/>
            <person name="Quetier F."/>
            <person name="Yu Y."/>
            <person name="Kim H.R."/>
            <person name="Rambo T."/>
            <person name="Currie J."/>
            <person name="Collura K."/>
            <person name="Luo M."/>
            <person name="Yang T."/>
            <person name="Ammiraju J.S.S."/>
            <person name="Engler F."/>
            <person name="Soderlund C."/>
            <person name="Wing R.A."/>
            <person name="Palmer L.E."/>
            <person name="de la Bastide M."/>
            <person name="Spiegel L."/>
            <person name="Nascimento L."/>
            <person name="Zutavern T."/>
            <person name="O'Shaughnessy A."/>
            <person name="Dike S."/>
            <person name="Dedhia N."/>
            <person name="Preston R."/>
            <person name="Balija V."/>
            <person name="McCombie W.R."/>
            <person name="Chow T."/>
            <person name="Chen H."/>
            <person name="Chung M."/>
            <person name="Chen C."/>
            <person name="Shaw J."/>
            <person name="Wu H."/>
            <person name="Hsiao K."/>
            <person name="Chao Y."/>
            <person name="Chu M."/>
            <person name="Cheng C."/>
            <person name="Hour A."/>
            <person name="Lee P."/>
            <person name="Lin S."/>
            <person name="Lin Y."/>
            <person name="Liou J."/>
            <person name="Liu S."/>
            <person name="Hsing Y."/>
            <person name="Raghuvanshi S."/>
            <person name="Mohanty A."/>
            <person name="Bharti A.K."/>
            <person name="Gaur A."/>
            <person name="Gupta V."/>
            <person name="Kumar D."/>
            <person name="Ravi V."/>
            <person name="Vij S."/>
            <person name="Kapur A."/>
            <person name="Khurana P."/>
            <person name="Khurana P."/>
            <person name="Khurana J.P."/>
            <person name="Tyagi A.K."/>
            <person name="Gaikwad K."/>
            <person name="Singh A."/>
            <person name="Dalal V."/>
            <person name="Srivastava S."/>
            <person name="Dixit A."/>
            <person name="Pal A.K."/>
            <person name="Ghazi I.A."/>
            <person name="Yadav M."/>
            <person name="Pandit A."/>
            <person name="Bhargava A."/>
            <person name="Sureshbabu K."/>
            <person name="Batra K."/>
            <person name="Sharma T.R."/>
            <person name="Mohapatra T."/>
            <person name="Singh N.K."/>
            <person name="Messing J."/>
            <person name="Nelson A.B."/>
            <person name="Fuks G."/>
            <person name="Kavchok S."/>
            <person name="Keizer G."/>
            <person name="Linton E."/>
            <person name="Llaca V."/>
            <person name="Song R."/>
            <person name="Tanyolac B."/>
            <person name="Young S."/>
            <person name="Ho-Il K."/>
            <person name="Hahn J.H."/>
            <person name="Sangsakoo G."/>
            <person name="Vanavichit A."/>
            <person name="de Mattos Luiz.A.T."/>
            <person name="Zimmer P.D."/>
            <person name="Malone G."/>
            <person name="Dellagostin O."/>
            <person name="de Oliveira A.C."/>
            <person name="Bevan M."/>
            <person name="Bancroft I."/>
            <person name="Minx P."/>
            <person name="Cordum H."/>
            <person name="Wilson R."/>
            <person name="Cheng Z."/>
            <person name="Jin W."/>
            <person name="Jiang J."/>
            <person name="Leong S.A."/>
            <person name="Iwama H."/>
            <person name="Gojobori T."/>
            <person name="Itoh T."/>
            <person name="Niimura Y."/>
            <person name="Fujii Y."/>
            <person name="Habara T."/>
            <person name="Sakai H."/>
            <person name="Sato Y."/>
            <person name="Wilson G."/>
            <person name="Kumar K."/>
            <person name="McCouch S."/>
            <person name="Juretic N."/>
            <person name="Hoen D."/>
            <person name="Wright S."/>
            <person name="Bruskiewich R."/>
            <person name="Bureau T."/>
            <person name="Miyao A."/>
            <person name="Hirochika H."/>
            <person name="Nishikawa T."/>
            <person name="Kadowaki K."/>
            <person name="Sugiura M."/>
            <person name="Burr B."/>
            <person name="Sasaki T."/>
        </authorList>
    </citation>
    <scope>NUCLEOTIDE SEQUENCE [LARGE SCALE GENOMIC DNA]</scope>
    <source>
        <strain evidence="2">cv. Nipponbare</strain>
    </source>
</reference>
<dbReference type="AlphaFoldDB" id="Q7EY75"/>
<dbReference type="Proteomes" id="UP000000763">
    <property type="component" value="Chromosome 7"/>
</dbReference>
<reference evidence="2" key="2">
    <citation type="journal article" date="2008" name="Nucleic Acids Res.">
        <title>The rice annotation project database (RAP-DB): 2008 update.</title>
        <authorList>
            <consortium name="The rice annotation project (RAP)"/>
        </authorList>
    </citation>
    <scope>GENOME REANNOTATION</scope>
    <source>
        <strain evidence="2">cv. Nipponbare</strain>
    </source>
</reference>